<evidence type="ECO:0000313" key="3">
    <source>
        <dbReference type="Proteomes" id="UP000321720"/>
    </source>
</evidence>
<protein>
    <submittedName>
        <fullName evidence="2">Uncharacterized protein</fullName>
    </submittedName>
</protein>
<dbReference type="AlphaFoldDB" id="A0A511JD74"/>
<dbReference type="Proteomes" id="UP000321720">
    <property type="component" value="Unassembled WGS sequence"/>
</dbReference>
<dbReference type="EMBL" id="BJWG01000010">
    <property type="protein sequence ID" value="GEL95663.1"/>
    <property type="molecule type" value="Genomic_DNA"/>
</dbReference>
<comment type="caution">
    <text evidence="2">The sequence shown here is derived from an EMBL/GenBank/DDBJ whole genome shotgun (WGS) entry which is preliminary data.</text>
</comment>
<keyword evidence="1" id="KW-1133">Transmembrane helix</keyword>
<evidence type="ECO:0000256" key="1">
    <source>
        <dbReference type="SAM" id="Phobius"/>
    </source>
</evidence>
<proteinExistence type="predicted"/>
<gene>
    <name evidence="2" type="ORF">CCO02nite_23210</name>
</gene>
<keyword evidence="1" id="KW-0472">Membrane</keyword>
<keyword evidence="1" id="KW-0812">Transmembrane</keyword>
<accession>A0A511JD74</accession>
<feature type="transmembrane region" description="Helical" evidence="1">
    <location>
        <begin position="6"/>
        <end position="35"/>
    </location>
</feature>
<reference evidence="2 3" key="1">
    <citation type="submission" date="2019-07" db="EMBL/GenBank/DDBJ databases">
        <title>Whole genome shotgun sequence of Cellulomonas composti NBRC 100758.</title>
        <authorList>
            <person name="Hosoyama A."/>
            <person name="Uohara A."/>
            <person name="Ohji S."/>
            <person name="Ichikawa N."/>
        </authorList>
    </citation>
    <scope>NUCLEOTIDE SEQUENCE [LARGE SCALE GENOMIC DNA]</scope>
    <source>
        <strain evidence="2 3">NBRC 100758</strain>
    </source>
</reference>
<sequence length="41" mass="3944">MVAAAVTVTAVASAVVPGLTVVLVVLVATVAVVAVTRVARV</sequence>
<evidence type="ECO:0000313" key="2">
    <source>
        <dbReference type="EMBL" id="GEL95663.1"/>
    </source>
</evidence>
<organism evidence="2 3">
    <name type="scientific">Cellulomonas composti</name>
    <dbReference type="NCBI Taxonomy" id="266130"/>
    <lineage>
        <taxon>Bacteria</taxon>
        <taxon>Bacillati</taxon>
        <taxon>Actinomycetota</taxon>
        <taxon>Actinomycetes</taxon>
        <taxon>Micrococcales</taxon>
        <taxon>Cellulomonadaceae</taxon>
        <taxon>Cellulomonas</taxon>
    </lineage>
</organism>
<keyword evidence="3" id="KW-1185">Reference proteome</keyword>
<name>A0A511JD74_9CELL</name>